<comment type="caution">
    <text evidence="1">The sequence shown here is derived from an EMBL/GenBank/DDBJ whole genome shotgun (WGS) entry which is preliminary data.</text>
</comment>
<name>A0A1J5PQG3_9ZZZZ</name>
<evidence type="ECO:0000313" key="1">
    <source>
        <dbReference type="EMBL" id="OIQ69991.1"/>
    </source>
</evidence>
<dbReference type="EMBL" id="MLJW01004424">
    <property type="protein sequence ID" value="OIQ69991.1"/>
    <property type="molecule type" value="Genomic_DNA"/>
</dbReference>
<dbReference type="AlphaFoldDB" id="A0A1J5PQG3"/>
<gene>
    <name evidence="1" type="ORF">GALL_484020</name>
</gene>
<reference evidence="1" key="1">
    <citation type="submission" date="2016-10" db="EMBL/GenBank/DDBJ databases">
        <title>Sequence of Gallionella enrichment culture.</title>
        <authorList>
            <person name="Poehlein A."/>
            <person name="Muehling M."/>
            <person name="Daniel R."/>
        </authorList>
    </citation>
    <scope>NUCLEOTIDE SEQUENCE</scope>
</reference>
<proteinExistence type="predicted"/>
<organism evidence="1">
    <name type="scientific">mine drainage metagenome</name>
    <dbReference type="NCBI Taxonomy" id="410659"/>
    <lineage>
        <taxon>unclassified sequences</taxon>
        <taxon>metagenomes</taxon>
        <taxon>ecological metagenomes</taxon>
    </lineage>
</organism>
<sequence>MSKKRVMEVVLRLILQAGNIEATGFVRAAKNQRLPHRKEANRARLMNWRGRRLEVEVFHVQRVLLNELAARFHHVAH</sequence>
<protein>
    <submittedName>
        <fullName evidence="1">Uncharacterized protein</fullName>
    </submittedName>
</protein>
<accession>A0A1J5PQG3</accession>